<proteinExistence type="predicted"/>
<evidence type="ECO:0000313" key="2">
    <source>
        <dbReference type="Proteomes" id="UP001492541"/>
    </source>
</evidence>
<dbReference type="RefSeq" id="WP_193807453.1">
    <property type="nucleotide sequence ID" value="NZ_CP087714.1"/>
</dbReference>
<sequence>MDEKANSITDAVMVLPHPAMKREDKLKSFLTGSQEKVLMLDIGKGITMATLSGFRG</sequence>
<gene>
    <name evidence="1" type="ORF">LPQ35_09405</name>
</gene>
<accession>A0ABZ3H2F0</accession>
<protein>
    <submittedName>
        <fullName evidence="1">Uncharacterized protein</fullName>
    </submittedName>
</protein>
<keyword evidence="2" id="KW-1185">Reference proteome</keyword>
<name>A0ABZ3H2F0_GEOAI</name>
<dbReference type="Proteomes" id="UP001492541">
    <property type="component" value="Chromosome"/>
</dbReference>
<dbReference type="GeneID" id="90449908"/>
<dbReference type="EMBL" id="CP087714">
    <property type="protein sequence ID" value="XAT63459.1"/>
    <property type="molecule type" value="Genomic_DNA"/>
</dbReference>
<evidence type="ECO:0000313" key="1">
    <source>
        <dbReference type="EMBL" id="XAT63459.1"/>
    </source>
</evidence>
<organism evidence="1 2">
    <name type="scientific">Geoglobus acetivorans</name>
    <dbReference type="NCBI Taxonomy" id="565033"/>
    <lineage>
        <taxon>Archaea</taxon>
        <taxon>Methanobacteriati</taxon>
        <taxon>Methanobacteriota</taxon>
        <taxon>Archaeoglobi</taxon>
        <taxon>Archaeoglobales</taxon>
        <taxon>Archaeoglobaceae</taxon>
        <taxon>Geoglobus</taxon>
    </lineage>
</organism>
<reference evidence="1 2" key="1">
    <citation type="submission" date="2021-11" db="EMBL/GenBank/DDBJ databases">
        <title>Whole genome of Geoglobus acetivorans.</title>
        <authorList>
            <person name="Liu D."/>
        </authorList>
    </citation>
    <scope>NUCLEOTIDE SEQUENCE [LARGE SCALE GENOMIC DNA]</scope>
    <source>
        <strain evidence="1 2">SBH6</strain>
    </source>
</reference>